<dbReference type="Pfam" id="PF00400">
    <property type="entry name" value="WD40"/>
    <property type="match status" value="4"/>
</dbReference>
<evidence type="ECO:0000256" key="7">
    <source>
        <dbReference type="PROSITE-ProRule" id="PRU00221"/>
    </source>
</evidence>
<gene>
    <name evidence="10" type="ORF">ODALV1_LOCUS16033</name>
</gene>
<evidence type="ECO:0000259" key="9">
    <source>
        <dbReference type="Pfam" id="PF04158"/>
    </source>
</evidence>
<evidence type="ECO:0000256" key="4">
    <source>
        <dbReference type="ARBA" id="ARBA00022737"/>
    </source>
</evidence>
<keyword evidence="4" id="KW-0677">Repeat</keyword>
<protein>
    <recommendedName>
        <fullName evidence="9">Sof1-like protein domain-containing protein</fullName>
    </recommendedName>
</protein>
<keyword evidence="11" id="KW-1185">Reference proteome</keyword>
<evidence type="ECO:0000313" key="10">
    <source>
        <dbReference type="EMBL" id="CAL8113471.1"/>
    </source>
</evidence>
<dbReference type="PANTHER" id="PTHR22851:SF0">
    <property type="entry name" value="DDB1- AND CUL4-ASSOCIATED FACTOR 13"/>
    <property type="match status" value="1"/>
</dbReference>
<comment type="caution">
    <text evidence="10">The sequence shown here is derived from an EMBL/GenBank/DDBJ whole genome shotgun (WGS) entry which is preliminary data.</text>
</comment>
<dbReference type="SMART" id="SM00320">
    <property type="entry name" value="WD40"/>
    <property type="match status" value="6"/>
</dbReference>
<evidence type="ECO:0000313" key="11">
    <source>
        <dbReference type="Proteomes" id="UP001642540"/>
    </source>
</evidence>
<dbReference type="PROSITE" id="PS50294">
    <property type="entry name" value="WD_REPEATS_REGION"/>
    <property type="match status" value="3"/>
</dbReference>
<dbReference type="InterPro" id="IPR036322">
    <property type="entry name" value="WD40_repeat_dom_sf"/>
</dbReference>
<feature type="domain" description="Sof1-like protein" evidence="9">
    <location>
        <begin position="358"/>
        <end position="444"/>
    </location>
</feature>
<keyword evidence="6" id="KW-0687">Ribonucleoprotein</keyword>
<dbReference type="InterPro" id="IPR001680">
    <property type="entry name" value="WD40_rpt"/>
</dbReference>
<feature type="region of interest" description="Disordered" evidence="8">
    <location>
        <begin position="408"/>
        <end position="449"/>
    </location>
</feature>
<evidence type="ECO:0000256" key="8">
    <source>
        <dbReference type="SAM" id="MobiDB-lite"/>
    </source>
</evidence>
<dbReference type="PANTHER" id="PTHR22851">
    <property type="entry name" value="U3 SMALL NUCLEOLAR RNA U3 SNORNA ASSOCIATED PROTEIN"/>
    <property type="match status" value="1"/>
</dbReference>
<dbReference type="InterPro" id="IPR007287">
    <property type="entry name" value="Sof1"/>
</dbReference>
<evidence type="ECO:0000256" key="1">
    <source>
        <dbReference type="ARBA" id="ARBA00004604"/>
    </source>
</evidence>
<evidence type="ECO:0000256" key="2">
    <source>
        <dbReference type="ARBA" id="ARBA00005649"/>
    </source>
</evidence>
<dbReference type="PROSITE" id="PS50082">
    <property type="entry name" value="WD_REPEATS_2"/>
    <property type="match status" value="4"/>
</dbReference>
<dbReference type="SUPFAM" id="SSF50978">
    <property type="entry name" value="WD40 repeat-like"/>
    <property type="match status" value="1"/>
</dbReference>
<proteinExistence type="inferred from homology"/>
<comment type="similarity">
    <text evidence="2">Belongs to the WD repeat DCAF13/WDSOF1 family.</text>
</comment>
<organism evidence="10 11">
    <name type="scientific">Orchesella dallaii</name>
    <dbReference type="NCBI Taxonomy" id="48710"/>
    <lineage>
        <taxon>Eukaryota</taxon>
        <taxon>Metazoa</taxon>
        <taxon>Ecdysozoa</taxon>
        <taxon>Arthropoda</taxon>
        <taxon>Hexapoda</taxon>
        <taxon>Collembola</taxon>
        <taxon>Entomobryomorpha</taxon>
        <taxon>Entomobryoidea</taxon>
        <taxon>Orchesellidae</taxon>
        <taxon>Orchesellinae</taxon>
        <taxon>Orchesella</taxon>
    </lineage>
</organism>
<keyword evidence="5" id="KW-0539">Nucleus</keyword>
<evidence type="ECO:0000256" key="6">
    <source>
        <dbReference type="ARBA" id="ARBA00023274"/>
    </source>
</evidence>
<feature type="repeat" description="WD" evidence="7">
    <location>
        <begin position="325"/>
        <end position="366"/>
    </location>
</feature>
<dbReference type="Gene3D" id="2.130.10.10">
    <property type="entry name" value="YVTN repeat-like/Quinoprotein amine dehydrogenase"/>
    <property type="match status" value="2"/>
</dbReference>
<dbReference type="InterPro" id="IPR051733">
    <property type="entry name" value="WD_repeat_DCAF13/WDSOF1"/>
</dbReference>
<dbReference type="Pfam" id="PF04158">
    <property type="entry name" value="Sof1"/>
    <property type="match status" value="1"/>
</dbReference>
<name>A0ABP1QWQ9_9HEXA</name>
<dbReference type="Proteomes" id="UP001642540">
    <property type="component" value="Unassembled WGS sequence"/>
</dbReference>
<dbReference type="EMBL" id="CAXLJM020000049">
    <property type="protein sequence ID" value="CAL8113471.1"/>
    <property type="molecule type" value="Genomic_DNA"/>
</dbReference>
<evidence type="ECO:0000256" key="3">
    <source>
        <dbReference type="ARBA" id="ARBA00022574"/>
    </source>
</evidence>
<sequence>MKVKVLSRNPDQYFRETKNDIHKIPRNYDPALHPFEMQREYVRALNATKLERVFAKPFLGCFDGHSDVVSCLSKHPDQLSWLYSGAADGVVKHWNIPLRKCVRTVQAHEGYVRGMTFTEDSETLITIGDDKNIRFWSSKPPESSSEEDGDVLPKHSIITKYQLSSISHHAKKNQFATCGDACLLWEGERNEPINKFEWGADTMNCVRFNPSQCNVLGGCASDRSIVLYDIRGGSPIRKVVLSLRSNSICWNPMEPFVFVAANEDYNSYMFDMRRLKTPMNVFKDHVSAVIDVDFNPTGKEIVTGSYDKTIRIFEVDKGHSREVYHTKRMQRLTSVLWTMDSKYIISGSDEMNIRIWKAKAWEKLGTLKTRERNALNYNESLKEKFAHFPQIKRIARHRHVPRHVYHAKKELQTIRDSKKRKEDNRRQHTKRGSVPHVPERQKNIVTEQE</sequence>
<comment type="subcellular location">
    <subcellularLocation>
        <location evidence="1">Nucleus</location>
        <location evidence="1">Nucleolus</location>
    </subcellularLocation>
</comment>
<keyword evidence="3 7" id="KW-0853">WD repeat</keyword>
<feature type="repeat" description="WD" evidence="7">
    <location>
        <begin position="62"/>
        <end position="104"/>
    </location>
</feature>
<evidence type="ECO:0000256" key="5">
    <source>
        <dbReference type="ARBA" id="ARBA00023242"/>
    </source>
</evidence>
<reference evidence="10 11" key="1">
    <citation type="submission" date="2024-08" db="EMBL/GenBank/DDBJ databases">
        <authorList>
            <person name="Cucini C."/>
            <person name="Frati F."/>
        </authorList>
    </citation>
    <scope>NUCLEOTIDE SEQUENCE [LARGE SCALE GENOMIC DNA]</scope>
</reference>
<accession>A0ABP1QWQ9</accession>
<feature type="compositionally biased region" description="Basic and acidic residues" evidence="8">
    <location>
        <begin position="408"/>
        <end position="426"/>
    </location>
</feature>
<dbReference type="InterPro" id="IPR015943">
    <property type="entry name" value="WD40/YVTN_repeat-like_dom_sf"/>
</dbReference>
<feature type="repeat" description="WD" evidence="7">
    <location>
        <begin position="105"/>
        <end position="146"/>
    </location>
</feature>
<feature type="repeat" description="WD" evidence="7">
    <location>
        <begin position="282"/>
        <end position="323"/>
    </location>
</feature>